<dbReference type="SUPFAM" id="SSF50998">
    <property type="entry name" value="Quinoprotein alcohol dehydrogenase-like"/>
    <property type="match status" value="1"/>
</dbReference>
<dbReference type="InterPro" id="IPR015943">
    <property type="entry name" value="WD40/YVTN_repeat-like_dom_sf"/>
</dbReference>
<dbReference type="PANTHER" id="PTHR34512:SF30">
    <property type="entry name" value="OUTER MEMBRANE PROTEIN ASSEMBLY FACTOR BAMB"/>
    <property type="match status" value="1"/>
</dbReference>
<dbReference type="RefSeq" id="WP_344618776.1">
    <property type="nucleotide sequence ID" value="NZ_BAAARV010000088.1"/>
</dbReference>
<dbReference type="Gene3D" id="2.130.10.10">
    <property type="entry name" value="YVTN repeat-like/Quinoprotein amine dehydrogenase"/>
    <property type="match status" value="2"/>
</dbReference>
<comment type="caution">
    <text evidence="2">The sequence shown here is derived from an EMBL/GenBank/DDBJ whole genome shotgun (WGS) entry which is preliminary data.</text>
</comment>
<feature type="domain" description="Pyrrolo-quinoline quinone repeat" evidence="1">
    <location>
        <begin position="83"/>
        <end position="226"/>
    </location>
</feature>
<feature type="domain" description="Pyrrolo-quinoline quinone repeat" evidence="1">
    <location>
        <begin position="261"/>
        <end position="397"/>
    </location>
</feature>
<evidence type="ECO:0000313" key="2">
    <source>
        <dbReference type="EMBL" id="GAA2381773.1"/>
    </source>
</evidence>
<accession>A0ABN3HJ99</accession>
<protein>
    <recommendedName>
        <fullName evidence="1">Pyrrolo-quinoline quinone repeat domain-containing protein</fullName>
    </recommendedName>
</protein>
<proteinExistence type="predicted"/>
<keyword evidence="3" id="KW-1185">Reference proteome</keyword>
<dbReference type="EMBL" id="BAAARV010000088">
    <property type="protein sequence ID" value="GAA2381773.1"/>
    <property type="molecule type" value="Genomic_DNA"/>
</dbReference>
<organism evidence="2 3">
    <name type="scientific">Dactylosporangium salmoneum</name>
    <dbReference type="NCBI Taxonomy" id="53361"/>
    <lineage>
        <taxon>Bacteria</taxon>
        <taxon>Bacillati</taxon>
        <taxon>Actinomycetota</taxon>
        <taxon>Actinomycetes</taxon>
        <taxon>Micromonosporales</taxon>
        <taxon>Micromonosporaceae</taxon>
        <taxon>Dactylosporangium</taxon>
    </lineage>
</organism>
<name>A0ABN3HJ99_9ACTN</name>
<dbReference type="PANTHER" id="PTHR34512">
    <property type="entry name" value="CELL SURFACE PROTEIN"/>
    <property type="match status" value="1"/>
</dbReference>
<evidence type="ECO:0000313" key="3">
    <source>
        <dbReference type="Proteomes" id="UP001501444"/>
    </source>
</evidence>
<evidence type="ECO:0000259" key="1">
    <source>
        <dbReference type="Pfam" id="PF13360"/>
    </source>
</evidence>
<gene>
    <name evidence="2" type="ORF">GCM10010170_089730</name>
</gene>
<reference evidence="2 3" key="1">
    <citation type="journal article" date="2019" name="Int. J. Syst. Evol. Microbiol.">
        <title>The Global Catalogue of Microorganisms (GCM) 10K type strain sequencing project: providing services to taxonomists for standard genome sequencing and annotation.</title>
        <authorList>
            <consortium name="The Broad Institute Genomics Platform"/>
            <consortium name="The Broad Institute Genome Sequencing Center for Infectious Disease"/>
            <person name="Wu L."/>
            <person name="Ma J."/>
        </authorList>
    </citation>
    <scope>NUCLEOTIDE SEQUENCE [LARGE SCALE GENOMIC DNA]</scope>
    <source>
        <strain evidence="2 3">JCM 3272</strain>
    </source>
</reference>
<dbReference type="InterPro" id="IPR011047">
    <property type="entry name" value="Quinoprotein_ADH-like_sf"/>
</dbReference>
<dbReference type="Pfam" id="PF13360">
    <property type="entry name" value="PQQ_2"/>
    <property type="match status" value="2"/>
</dbReference>
<dbReference type="InterPro" id="IPR002372">
    <property type="entry name" value="PQQ_rpt_dom"/>
</dbReference>
<dbReference type="Proteomes" id="UP001501444">
    <property type="component" value="Unassembled WGS sequence"/>
</dbReference>
<sequence>MPDAIIELDISAPWEPAEPRKGPWRWRWAAPVAVLAVAAGLLTGSGTPPGLAPVYTADFQVLQVMAGGGRFVLARLQAGRIAIEALDARDGALLWRRPAGADESIMAVTGRTVVVQAERTEDNLEYTGEITALDAVSGQPRWTRAKARIDGLAPGLILAEDMDRPGGDERLVALDEGSGRVVWSADAPPGVVTSLAVAQYSQVRQLSELDGDGQLRVRDLRTGAVAATFRLQWSGAVGQHAPGAAGQELVWPAGSAGTEVYDRASGRRLWVWPGPGDGYPRLSACLPGRYCIFGDGGTDVLDAGTGEPRWRADGYSALLEADDRQMIMYRQVTDEFRPDDLAAFDASTGALRWRRTGWLLAADVSGAPRSPGYIVWRAAGGATAVVGRLDPRTGQVRAIGRAEWFAGSPLCAATADRLACLALGVVYVWRLP</sequence>